<evidence type="ECO:0000313" key="5">
    <source>
        <dbReference type="EMBL" id="QKM67506.1"/>
    </source>
</evidence>
<name>I2N666_STRT9</name>
<dbReference type="AlphaFoldDB" id="I2N666"/>
<feature type="compositionally biased region" description="Basic and acidic residues" evidence="1">
    <location>
        <begin position="409"/>
        <end position="419"/>
    </location>
</feature>
<dbReference type="EMBL" id="CP029159">
    <property type="protein sequence ID" value="QKM67506.1"/>
    <property type="molecule type" value="Genomic_DNA"/>
</dbReference>
<dbReference type="InterPro" id="IPR024996">
    <property type="entry name" value="RNaseH_pPIWI_RE"/>
</dbReference>
<sequence>MGIPYARIARSAARPAPGAEPLTIGYRAMERPELWNTALLELVNHGRDPEAAPWRTVPTRRLDRALTTLCPELCTLPRPTGTEPGGPAHDYWFLVPRDIPDPLPPEALEGMLNLWVGTLPRVSAPQQVAEALGALRSAPPVWRETELDLFGCPTSEGGTALPRPYQYRLAMDWLARRIEQLPPYDSGGELLSFHAVPRGPADRGAELMSQALRHEAGGKVWWWSVVIRLSLHSVPFDPLPRVHFSFGVRRWATHPSRTTGRLYLPPGRRTSVYLRCPVPWLPGAPLTGRYTVARLEWARDRGSHVWHENDPAGLLRPLAANQSLPLPSPEELLTEPAARLGEGPGVRAAVVHSAAMGTHAVERGFMSHQRSQLFAWVREALPAHLAPVPDLGRSTVGEHQPHNRPSRQQADETERARTAEERRIALASAMCFLAEEGYGDHPVDTSRPVLTLRLVWTTHRMRREAIAALARVLGLKGDGGDPEHAAGAAPGSGADTEMEAEAAYDNAAPGNPVVLEWQTPELTVHLRCLPSAGLGDGLTVGTGRTVRESFVKGVMERRRTVAQWLSADGALPDRPALAVVEIDQGVFATELADPKYAVRLGCADAGVVSQFVLVPRRGRQNGKTYNTERNASHRAQMSWLDGFRQLGVRVLPEHSLGGLLPDDLRYAAVWAVKRRSDGPTRTALRHPLPVALLMTPEGNAGGRARIHGWDLEQADWVPYPAMLVRLTRSTGLERLKEFAADLTAADPDSGAETEPEEDPVADARAEDGDSGEAPRKTDGDLRGVRLRDEQRRAMEGFLQHVLPTLRTAPTALFVHAQNLRSLWTWIQDGQVGRDLLRSGQAPAAGLDPDLRLVRVRDGGGDAHETPGWWGTGHPGGVNGLSAGLWGPDPATGAGNGNDPRVFYSTTEKALQFGQSAVRADKLAPRPVTQGRRKGELVLDTEVPAWNPHLAEITVLGCHREDGDEPAAYALLAHQLRQAADYPDALAKPLPLHLAEKAEEYVLPLPPRAEAADTL</sequence>
<feature type="compositionally biased region" description="Acidic residues" evidence="1">
    <location>
        <begin position="749"/>
        <end position="760"/>
    </location>
</feature>
<evidence type="ECO:0000259" key="4">
    <source>
        <dbReference type="Pfam" id="PF18157"/>
    </source>
</evidence>
<feature type="domain" description="pPIWI-RE RNaseH" evidence="2">
    <location>
        <begin position="666"/>
        <end position="1003"/>
    </location>
</feature>
<dbReference type="RefSeq" id="WP_006346620.1">
    <property type="nucleotide sequence ID" value="NZ_CP029159.1"/>
</dbReference>
<feature type="region of interest" description="Disordered" evidence="1">
    <location>
        <begin position="741"/>
        <end position="782"/>
    </location>
</feature>
<proteinExistence type="predicted"/>
<evidence type="ECO:0000313" key="6">
    <source>
        <dbReference type="Proteomes" id="UP000005940"/>
    </source>
</evidence>
<feature type="domain" description="pPIWI-RE module N-terminal" evidence="3">
    <location>
        <begin position="13"/>
        <end position="430"/>
    </location>
</feature>
<dbReference type="Pfam" id="PF13111">
    <property type="entry name" value="pPIWI_RE_X"/>
    <property type="match status" value="1"/>
</dbReference>
<gene>
    <name evidence="5" type="ORF">STSU_010345</name>
</gene>
<evidence type="ECO:0000256" key="1">
    <source>
        <dbReference type="SAM" id="MobiDB-lite"/>
    </source>
</evidence>
<dbReference type="Proteomes" id="UP000005940">
    <property type="component" value="Chromosome"/>
</dbReference>
<organism evidence="5 6">
    <name type="scientific">Streptomyces tsukubensis (strain DSM 42081 / NBRC 108919 / NRRL 18488 / 9993)</name>
    <dbReference type="NCBI Taxonomy" id="1114943"/>
    <lineage>
        <taxon>Bacteria</taxon>
        <taxon>Bacillati</taxon>
        <taxon>Actinomycetota</taxon>
        <taxon>Actinomycetes</taxon>
        <taxon>Kitasatosporales</taxon>
        <taxon>Streptomycetaceae</taxon>
        <taxon>Streptomyces</taxon>
    </lineage>
</organism>
<feature type="domain" description="Prokaryotic pPIWI-RE MID" evidence="4">
    <location>
        <begin position="516"/>
        <end position="654"/>
    </location>
</feature>
<evidence type="ECO:0000259" key="2">
    <source>
        <dbReference type="Pfam" id="PF13032"/>
    </source>
</evidence>
<protein>
    <submittedName>
        <fullName evidence="5">DUF3893 domain-containing protein</fullName>
    </submittedName>
</protein>
<dbReference type="InterPro" id="IPR025085">
    <property type="entry name" value="pPIWI_RE_X"/>
</dbReference>
<feature type="region of interest" description="Disordered" evidence="1">
    <location>
        <begin position="387"/>
        <end position="419"/>
    </location>
</feature>
<feature type="compositionally biased region" description="Basic and acidic residues" evidence="1">
    <location>
        <begin position="761"/>
        <end position="782"/>
    </location>
</feature>
<evidence type="ECO:0000259" key="3">
    <source>
        <dbReference type="Pfam" id="PF13111"/>
    </source>
</evidence>
<dbReference type="Pfam" id="PF13032">
    <property type="entry name" value="RNaseH_pPIWI_RE"/>
    <property type="match status" value="1"/>
</dbReference>
<keyword evidence="6" id="KW-1185">Reference proteome</keyword>
<dbReference type="Pfam" id="PF18157">
    <property type="entry name" value="MID_pPIWI_RE"/>
    <property type="match status" value="1"/>
</dbReference>
<dbReference type="InterPro" id="IPR040496">
    <property type="entry name" value="MID_pPIWI_RE"/>
</dbReference>
<reference evidence="5 6" key="1">
    <citation type="journal article" date="2012" name="J. Bacteriol.">
        <title>Draft genome of Streptomyces tsukubaensis NRRL 18488, the producer of the clinically important immunosuppressant tacrolimus (FK506).</title>
        <authorList>
            <person name="Barreiro C."/>
            <person name="Prieto C."/>
            <person name="Sola-Landa A."/>
            <person name="Solera E."/>
            <person name="Martinez-Castro M."/>
            <person name="Perez-Redondo R."/>
            <person name="Garcia-Estrada C."/>
            <person name="Aparicio J.F."/>
            <person name="Fernandez-Martinez L.T."/>
            <person name="Santos-Aberturas J."/>
            <person name="Salehi-Najafabadi Z."/>
            <person name="Rodriguez-Garcia A."/>
            <person name="Tauch A."/>
            <person name="Martin J.F."/>
        </authorList>
    </citation>
    <scope>NUCLEOTIDE SEQUENCE [LARGE SCALE GENOMIC DNA]</scope>
    <source>
        <strain evidence="6">DSM 42081 / NBRC 108919 / NRRL 18488 / 9993</strain>
    </source>
</reference>
<accession>I2N666</accession>